<accession>A0A1T4WYN2</accession>
<keyword evidence="1" id="KW-0812">Transmembrane</keyword>
<reference evidence="3" key="1">
    <citation type="submission" date="2017-02" db="EMBL/GenBank/DDBJ databases">
        <authorList>
            <person name="Varghese N."/>
            <person name="Submissions S."/>
        </authorList>
    </citation>
    <scope>NUCLEOTIDE SEQUENCE [LARGE SCALE GENOMIC DNA]</scope>
    <source>
        <strain evidence="3">USBA 833</strain>
    </source>
</reference>
<feature type="transmembrane region" description="Helical" evidence="1">
    <location>
        <begin position="6"/>
        <end position="27"/>
    </location>
</feature>
<keyword evidence="3" id="KW-1185">Reference proteome</keyword>
<feature type="transmembrane region" description="Helical" evidence="1">
    <location>
        <begin position="153"/>
        <end position="172"/>
    </location>
</feature>
<proteinExistence type="predicted"/>
<protein>
    <recommendedName>
        <fullName evidence="4">DUF2953 domain-containing protein</fullName>
    </recommendedName>
</protein>
<dbReference type="AlphaFoldDB" id="A0A1T4WYN2"/>
<evidence type="ECO:0000256" key="1">
    <source>
        <dbReference type="SAM" id="Phobius"/>
    </source>
</evidence>
<dbReference type="RefSeq" id="WP_078695812.1">
    <property type="nucleotide sequence ID" value="NZ_FUYH01000004.1"/>
</dbReference>
<evidence type="ECO:0008006" key="4">
    <source>
        <dbReference type="Google" id="ProtNLM"/>
    </source>
</evidence>
<dbReference type="Proteomes" id="UP000190105">
    <property type="component" value="Unassembled WGS sequence"/>
</dbReference>
<evidence type="ECO:0000313" key="3">
    <source>
        <dbReference type="Proteomes" id="UP000190105"/>
    </source>
</evidence>
<keyword evidence="1" id="KW-1133">Transmembrane helix</keyword>
<keyword evidence="1" id="KW-0472">Membrane</keyword>
<evidence type="ECO:0000313" key="2">
    <source>
        <dbReference type="EMBL" id="SKA82277.1"/>
    </source>
</evidence>
<dbReference type="OrthoDB" id="1958036at2"/>
<sequence length="190" mass="21848">MGIIVLAVISVVILFFLLSTIIFSIYVGRDKKVVINIILFKVIKIKINDKNKKRKKNKGLKINIPPKIILKILKESLPPVKYLIEKSRLYIKLDMTFGLSSPDKTAITYGLINSFIYTLDCFLKSSSKKVDSSYNIVPDLKDKRIDVFLDFKISIRILNVFSFLFKLLRIFLHYKSNFKFKGGVVYGASN</sequence>
<name>A0A1T4WYN2_9CLOT</name>
<dbReference type="EMBL" id="FUYH01000004">
    <property type="protein sequence ID" value="SKA82277.1"/>
    <property type="molecule type" value="Genomic_DNA"/>
</dbReference>
<dbReference type="STRING" id="1147123.SAMN05443428_104186"/>
<gene>
    <name evidence="2" type="ORF">SAMN05443428_104186</name>
</gene>
<organism evidence="2 3">
    <name type="scientific">Caloramator quimbayensis</name>
    <dbReference type="NCBI Taxonomy" id="1147123"/>
    <lineage>
        <taxon>Bacteria</taxon>
        <taxon>Bacillati</taxon>
        <taxon>Bacillota</taxon>
        <taxon>Clostridia</taxon>
        <taxon>Eubacteriales</taxon>
        <taxon>Clostridiaceae</taxon>
        <taxon>Caloramator</taxon>
    </lineage>
</organism>